<feature type="transmembrane region" description="Helical" evidence="1">
    <location>
        <begin position="74"/>
        <end position="93"/>
    </location>
</feature>
<evidence type="ECO:0000313" key="2">
    <source>
        <dbReference type="EMBL" id="QBE49828.1"/>
    </source>
</evidence>
<organism evidence="2 3">
    <name type="scientific">Leucobacter triazinivorans</name>
    <dbReference type="NCBI Taxonomy" id="1784719"/>
    <lineage>
        <taxon>Bacteria</taxon>
        <taxon>Bacillati</taxon>
        <taxon>Actinomycetota</taxon>
        <taxon>Actinomycetes</taxon>
        <taxon>Micrococcales</taxon>
        <taxon>Microbacteriaceae</taxon>
        <taxon>Leucobacter</taxon>
    </lineage>
</organism>
<sequence>MPSSRTPLSTLTGVALIVLPLLAWALKLFSFGWMMVFILFGPILLLIAGYVLQIVVAAQGFLSKRELFRAAKPRATVAAWVTSLGVLALGVFMPDGGDMDYGSTFQVWAGAYGPNSEAVHAATDALNSVVATGAALLWIAGFVWLLVEWIAALIRRRRAARPAG</sequence>
<dbReference type="AlphaFoldDB" id="A0A4P6KIK3"/>
<evidence type="ECO:0000313" key="3">
    <source>
        <dbReference type="Proteomes" id="UP000289260"/>
    </source>
</evidence>
<accession>A0A4P6KIK3</accession>
<feature type="transmembrane region" description="Helical" evidence="1">
    <location>
        <begin position="35"/>
        <end position="62"/>
    </location>
</feature>
<gene>
    <name evidence="2" type="ORF">EVS81_14165</name>
</gene>
<feature type="transmembrane region" description="Helical" evidence="1">
    <location>
        <begin position="135"/>
        <end position="154"/>
    </location>
</feature>
<protein>
    <submittedName>
        <fullName evidence="2">Uncharacterized protein</fullName>
    </submittedName>
</protein>
<keyword evidence="1" id="KW-1133">Transmembrane helix</keyword>
<dbReference type="EMBL" id="CP035806">
    <property type="protein sequence ID" value="QBE49828.1"/>
    <property type="molecule type" value="Genomic_DNA"/>
</dbReference>
<dbReference type="KEGG" id="ltr:EVS81_14165"/>
<reference evidence="2 3" key="1">
    <citation type="submission" date="2019-02" db="EMBL/GenBank/DDBJ databases">
        <authorList>
            <person name="Sun L."/>
            <person name="Pan D."/>
            <person name="Wu X."/>
        </authorList>
    </citation>
    <scope>NUCLEOTIDE SEQUENCE [LARGE SCALE GENOMIC DNA]</scope>
    <source>
        <strain evidence="2 3">JW-1</strain>
    </source>
</reference>
<keyword evidence="3" id="KW-1185">Reference proteome</keyword>
<evidence type="ECO:0000256" key="1">
    <source>
        <dbReference type="SAM" id="Phobius"/>
    </source>
</evidence>
<dbReference type="OrthoDB" id="4990621at2"/>
<keyword evidence="1" id="KW-0472">Membrane</keyword>
<proteinExistence type="predicted"/>
<dbReference type="RefSeq" id="WP_130110941.1">
    <property type="nucleotide sequence ID" value="NZ_CP035806.1"/>
</dbReference>
<keyword evidence="1" id="KW-0812">Transmembrane</keyword>
<dbReference type="Proteomes" id="UP000289260">
    <property type="component" value="Chromosome"/>
</dbReference>
<name>A0A4P6KIK3_9MICO</name>